<proteinExistence type="predicted"/>
<keyword evidence="2" id="KW-1185">Reference proteome</keyword>
<name>A0A6B7ZFP6_9CAUD</name>
<evidence type="ECO:0000313" key="1">
    <source>
        <dbReference type="EMBL" id="QGH72094.1"/>
    </source>
</evidence>
<dbReference type="Proteomes" id="UP000464669">
    <property type="component" value="Segment"/>
</dbReference>
<organism evidence="1 2">
    <name type="scientific">Klebsiella phage N1M2</name>
    <dbReference type="NCBI Taxonomy" id="2664939"/>
    <lineage>
        <taxon>Viruses</taxon>
        <taxon>Duplodnaviria</taxon>
        <taxon>Heunggongvirae</taxon>
        <taxon>Uroviricota</taxon>
        <taxon>Caudoviricetes</taxon>
        <taxon>Chimalliviridae</taxon>
        <taxon>Nimduovirus</taxon>
        <taxon>Nimduovirus N1M2</taxon>
    </lineage>
</organism>
<gene>
    <name evidence="1" type="ORF">N1M2_231</name>
</gene>
<reference evidence="1 2" key="1">
    <citation type="submission" date="2019-11" db="EMBL/GenBank/DDBJ databases">
        <authorList>
            <person name="Lewis R."/>
            <person name="Clooney A.G."/>
            <person name="Stockdale S.R."/>
            <person name="Buttimer C."/>
            <person name="Draper L.A."/>
            <person name="Ross R.P."/>
            <person name="Hill C."/>
        </authorList>
    </citation>
    <scope>NUCLEOTIDE SEQUENCE [LARGE SCALE GENOMIC DNA]</scope>
</reference>
<protein>
    <submittedName>
        <fullName evidence="1">Uncharacterized protein</fullName>
    </submittedName>
</protein>
<sequence length="177" mass="20255">MIGNLIKGIAKTKQGLSEEVKMQIQELLNGKKQVYIEDLCKLVKPKTIFIMMADYRKATISEEVKAELRARIDKFIKHYHETVDSETVFEHSYAVRSSEPAAAFCGDVKLIPEDGVDAKSVGRRMFLCDMSLAFYLDETISLIRSRDLPTGYRVQWHHGLTEEQLAAQQQTEEKEVE</sequence>
<accession>A0A6B7ZFP6</accession>
<dbReference type="EMBL" id="MN642089">
    <property type="protein sequence ID" value="QGH72094.1"/>
    <property type="molecule type" value="Genomic_DNA"/>
</dbReference>
<evidence type="ECO:0000313" key="2">
    <source>
        <dbReference type="Proteomes" id="UP000464669"/>
    </source>
</evidence>